<proteinExistence type="predicted"/>
<sequence>MFEFYKEYVRKDGFPVQRRSRRMTDDGILRSVTFACAKGREHQSRTQNQTKPRGHLKVDAMLILQEGWSYDEGYLENVFWEDGMSRAGYKEFGEVTSFDTKYLYVIGVYVWN</sequence>
<dbReference type="AlphaFoldDB" id="A0A4Y7K1D2"/>
<evidence type="ECO:0000313" key="1">
    <source>
        <dbReference type="EMBL" id="RZC65749.1"/>
    </source>
</evidence>
<name>A0A4Y7K1D2_PAPSO</name>
<evidence type="ECO:0000313" key="2">
    <source>
        <dbReference type="Proteomes" id="UP000316621"/>
    </source>
</evidence>
<dbReference type="EMBL" id="CM010720">
    <property type="protein sequence ID" value="RZC65749.1"/>
    <property type="molecule type" value="Genomic_DNA"/>
</dbReference>
<dbReference type="Proteomes" id="UP000316621">
    <property type="component" value="Chromosome 6"/>
</dbReference>
<gene>
    <name evidence="1" type="ORF">C5167_009440</name>
</gene>
<accession>A0A4Y7K1D2</accession>
<dbReference type="Gramene" id="RZC65749">
    <property type="protein sequence ID" value="RZC65749"/>
    <property type="gene ID" value="C5167_009440"/>
</dbReference>
<organism evidence="1 2">
    <name type="scientific">Papaver somniferum</name>
    <name type="common">Opium poppy</name>
    <dbReference type="NCBI Taxonomy" id="3469"/>
    <lineage>
        <taxon>Eukaryota</taxon>
        <taxon>Viridiplantae</taxon>
        <taxon>Streptophyta</taxon>
        <taxon>Embryophyta</taxon>
        <taxon>Tracheophyta</taxon>
        <taxon>Spermatophyta</taxon>
        <taxon>Magnoliopsida</taxon>
        <taxon>Ranunculales</taxon>
        <taxon>Papaveraceae</taxon>
        <taxon>Papaveroideae</taxon>
        <taxon>Papaver</taxon>
    </lineage>
</organism>
<dbReference type="PANTHER" id="PTHR47718">
    <property type="entry name" value="OS01G0519700 PROTEIN"/>
    <property type="match status" value="1"/>
</dbReference>
<dbReference type="PANTHER" id="PTHR47718:SF13">
    <property type="entry name" value="OS09G0290500 PROTEIN"/>
    <property type="match status" value="1"/>
</dbReference>
<reference evidence="1 2" key="1">
    <citation type="journal article" date="2018" name="Science">
        <title>The opium poppy genome and morphinan production.</title>
        <authorList>
            <person name="Guo L."/>
            <person name="Winzer T."/>
            <person name="Yang X."/>
            <person name="Li Y."/>
            <person name="Ning Z."/>
            <person name="He Z."/>
            <person name="Teodor R."/>
            <person name="Lu Y."/>
            <person name="Bowser T.A."/>
            <person name="Graham I.A."/>
            <person name="Ye K."/>
        </authorList>
    </citation>
    <scope>NUCLEOTIDE SEQUENCE [LARGE SCALE GENOMIC DNA]</scope>
    <source>
        <strain evidence="2">cv. HN1</strain>
        <tissue evidence="1">Leaves</tissue>
    </source>
</reference>
<protein>
    <submittedName>
        <fullName evidence="1">Uncharacterized protein</fullName>
    </submittedName>
</protein>
<keyword evidence="2" id="KW-1185">Reference proteome</keyword>